<evidence type="ECO:0000259" key="8">
    <source>
        <dbReference type="Pfam" id="PF06271"/>
    </source>
</evidence>
<evidence type="ECO:0000313" key="10">
    <source>
        <dbReference type="EMBL" id="WJW66024.1"/>
    </source>
</evidence>
<evidence type="ECO:0000256" key="7">
    <source>
        <dbReference type="SAM" id="Phobius"/>
    </source>
</evidence>
<dbReference type="Proteomes" id="UP001431572">
    <property type="component" value="Chromosome 1"/>
</dbReference>
<proteinExistence type="predicted"/>
<gene>
    <name evidence="9" type="ORF">HXX08_12305</name>
    <name evidence="10" type="ORF">OZ401_001806</name>
</gene>
<feature type="domain" description="RDD" evidence="8">
    <location>
        <begin position="87"/>
        <end position="244"/>
    </location>
</feature>
<evidence type="ECO:0000256" key="4">
    <source>
        <dbReference type="ARBA" id="ARBA00022989"/>
    </source>
</evidence>
<feature type="transmembrane region" description="Helical" evidence="7">
    <location>
        <begin position="89"/>
        <end position="115"/>
    </location>
</feature>
<accession>A0A8T7LXG8</accession>
<evidence type="ECO:0000256" key="1">
    <source>
        <dbReference type="ARBA" id="ARBA00004651"/>
    </source>
</evidence>
<dbReference type="PANTHER" id="PTHR36115">
    <property type="entry name" value="PROLINE-RICH ANTIGEN HOMOLOG-RELATED"/>
    <property type="match status" value="1"/>
</dbReference>
<reference evidence="10" key="2">
    <citation type="journal article" date="2024" name="Nature">
        <title>Anoxygenic phototroph of the Chloroflexota uses a type I reaction centre.</title>
        <authorList>
            <person name="Tsuji J.M."/>
            <person name="Shaw N.A."/>
            <person name="Nagashima S."/>
            <person name="Venkiteswaran J.J."/>
            <person name="Schiff S.L."/>
            <person name="Watanabe T."/>
            <person name="Fukui M."/>
            <person name="Hanada S."/>
            <person name="Tank M."/>
            <person name="Neufeld J.D."/>
        </authorList>
    </citation>
    <scope>NUCLEOTIDE SEQUENCE</scope>
    <source>
        <strain evidence="10">L227-S17</strain>
    </source>
</reference>
<comment type="subcellular location">
    <subcellularLocation>
        <location evidence="1">Cell membrane</location>
        <topology evidence="1">Multi-pass membrane protein</topology>
    </subcellularLocation>
</comment>
<keyword evidence="12" id="KW-1185">Reference proteome</keyword>
<keyword evidence="5 7" id="KW-0472">Membrane</keyword>
<keyword evidence="4 7" id="KW-1133">Transmembrane helix</keyword>
<dbReference type="RefSeq" id="WP_341467907.1">
    <property type="nucleotide sequence ID" value="NZ_CP128399.1"/>
</dbReference>
<sequence>MFCPYCGAQNEDAANTCKECQKPLPKPEEERKEKEKPVYNPPPVRPFQPGSPGSEYVFAAPVNYSSGYVYQPASTVGVAQSDSIALARLGAYIIDSIITGVISLVVVVIPLVFWVTSFVSRYYSDLEATCNTSRDTVACDNLLENIMVEKGELWGFLGVVGGFGLLATLLCLAYSVYFTARGATPGKKVFGIKVVRQDGSTPGFGAALLRQTVGYFISSTVFMLGFLWAVFDKYGQGWHDKLAKTYVVKA</sequence>
<feature type="transmembrane region" description="Helical" evidence="7">
    <location>
        <begin position="213"/>
        <end position="231"/>
    </location>
</feature>
<evidence type="ECO:0000256" key="5">
    <source>
        <dbReference type="ARBA" id="ARBA00023136"/>
    </source>
</evidence>
<name>A0A8T7LXG8_9CHLR</name>
<dbReference type="EMBL" id="CP128399">
    <property type="protein sequence ID" value="WJW66024.1"/>
    <property type="molecule type" value="Genomic_DNA"/>
</dbReference>
<evidence type="ECO:0000313" key="12">
    <source>
        <dbReference type="Proteomes" id="UP001431572"/>
    </source>
</evidence>
<dbReference type="Proteomes" id="UP000521676">
    <property type="component" value="Unassembled WGS sequence"/>
</dbReference>
<evidence type="ECO:0000256" key="3">
    <source>
        <dbReference type="ARBA" id="ARBA00022692"/>
    </source>
</evidence>
<dbReference type="AlphaFoldDB" id="A0A8T7LXG8"/>
<keyword evidence="3 7" id="KW-0812">Transmembrane</keyword>
<evidence type="ECO:0000313" key="9">
    <source>
        <dbReference type="EMBL" id="NWJ46654.1"/>
    </source>
</evidence>
<reference evidence="9 11" key="1">
    <citation type="submission" date="2020-06" db="EMBL/GenBank/DDBJ databases">
        <title>Anoxygenic phototrophic Chloroflexota member uses a Type I reaction center.</title>
        <authorList>
            <person name="Tsuji J.M."/>
            <person name="Shaw N.A."/>
            <person name="Nagashima S."/>
            <person name="Venkiteswaran J."/>
            <person name="Schiff S.L."/>
            <person name="Hanada S."/>
            <person name="Tank M."/>
            <person name="Neufeld J.D."/>
        </authorList>
    </citation>
    <scope>NUCLEOTIDE SEQUENCE [LARGE SCALE GENOMIC DNA]</scope>
    <source>
        <strain evidence="9">L227-S17</strain>
    </source>
</reference>
<evidence type="ECO:0000313" key="11">
    <source>
        <dbReference type="Proteomes" id="UP000521676"/>
    </source>
</evidence>
<evidence type="ECO:0000256" key="2">
    <source>
        <dbReference type="ARBA" id="ARBA00022475"/>
    </source>
</evidence>
<protein>
    <submittedName>
        <fullName evidence="9">RDD family protein</fullName>
    </submittedName>
</protein>
<dbReference type="InterPro" id="IPR051791">
    <property type="entry name" value="Pra-immunoreactive"/>
</dbReference>
<dbReference type="EMBL" id="JACATZ010000001">
    <property type="protein sequence ID" value="NWJ46654.1"/>
    <property type="molecule type" value="Genomic_DNA"/>
</dbReference>
<dbReference type="PANTHER" id="PTHR36115:SF4">
    <property type="entry name" value="MEMBRANE PROTEIN"/>
    <property type="match status" value="1"/>
</dbReference>
<organism evidence="9 11">
    <name type="scientific">Candidatus Chlorohelix allophototropha</name>
    <dbReference type="NCBI Taxonomy" id="3003348"/>
    <lineage>
        <taxon>Bacteria</taxon>
        <taxon>Bacillati</taxon>
        <taxon>Chloroflexota</taxon>
        <taxon>Chloroflexia</taxon>
        <taxon>Candidatus Chloroheliales</taxon>
        <taxon>Candidatus Chloroheliaceae</taxon>
        <taxon>Candidatus Chlorohelix</taxon>
    </lineage>
</organism>
<feature type="region of interest" description="Disordered" evidence="6">
    <location>
        <begin position="19"/>
        <end position="45"/>
    </location>
</feature>
<dbReference type="GO" id="GO:0005886">
    <property type="term" value="C:plasma membrane"/>
    <property type="evidence" value="ECO:0007669"/>
    <property type="project" value="UniProtKB-SubCell"/>
</dbReference>
<feature type="compositionally biased region" description="Basic and acidic residues" evidence="6">
    <location>
        <begin position="19"/>
        <end position="37"/>
    </location>
</feature>
<keyword evidence="2" id="KW-1003">Cell membrane</keyword>
<evidence type="ECO:0000256" key="6">
    <source>
        <dbReference type="SAM" id="MobiDB-lite"/>
    </source>
</evidence>
<dbReference type="Pfam" id="PF06271">
    <property type="entry name" value="RDD"/>
    <property type="match status" value="1"/>
</dbReference>
<dbReference type="InterPro" id="IPR010432">
    <property type="entry name" value="RDD"/>
</dbReference>
<feature type="transmembrane region" description="Helical" evidence="7">
    <location>
        <begin position="153"/>
        <end position="178"/>
    </location>
</feature>